<evidence type="ECO:0000259" key="1">
    <source>
        <dbReference type="Pfam" id="PF01850"/>
    </source>
</evidence>
<dbReference type="InterPro" id="IPR041705">
    <property type="entry name" value="PIN_Sll0205"/>
</dbReference>
<evidence type="ECO:0000313" key="3">
    <source>
        <dbReference type="Proteomes" id="UP000662914"/>
    </source>
</evidence>
<sequence>MSFLLDTHAFIWSVLEPGRLGEKSRAALADPSSDVFVSAVSFWEISLKTGIGKLQLEGCSPETLLEAAQAQAFQLLPLSPEDACAFHRLPRTAHKDPFDRMLIWQAISGRHTLITRDGGIRRAYRAHKLATLW</sequence>
<dbReference type="InterPro" id="IPR029060">
    <property type="entry name" value="PIN-like_dom_sf"/>
</dbReference>
<dbReference type="CDD" id="cd09872">
    <property type="entry name" value="PIN_Sll0205-like"/>
    <property type="match status" value="1"/>
</dbReference>
<dbReference type="InterPro" id="IPR002716">
    <property type="entry name" value="PIN_dom"/>
</dbReference>
<name>A0A809RRR9_9PROT</name>
<gene>
    <name evidence="2" type="ORF">DSYM_30810</name>
</gene>
<dbReference type="PANTHER" id="PTHR36173:SF2">
    <property type="entry name" value="RIBONUCLEASE VAPC16"/>
    <property type="match status" value="1"/>
</dbReference>
<proteinExistence type="predicted"/>
<dbReference type="KEGG" id="ddz:DSYM_30810"/>
<reference evidence="2" key="1">
    <citation type="journal article" name="DNA Res.">
        <title>The physiological potential of anammox bacteria as revealed by their core genome structure.</title>
        <authorList>
            <person name="Okubo T."/>
            <person name="Toyoda A."/>
            <person name="Fukuhara K."/>
            <person name="Uchiyama I."/>
            <person name="Harigaya Y."/>
            <person name="Kuroiwa M."/>
            <person name="Suzuki T."/>
            <person name="Murakami Y."/>
            <person name="Suwa Y."/>
            <person name="Takami H."/>
        </authorList>
    </citation>
    <scope>NUCLEOTIDE SEQUENCE</scope>
    <source>
        <strain evidence="2">317325-3</strain>
    </source>
</reference>
<dbReference type="SUPFAM" id="SSF88723">
    <property type="entry name" value="PIN domain-like"/>
    <property type="match status" value="1"/>
</dbReference>
<feature type="domain" description="PIN" evidence="1">
    <location>
        <begin position="4"/>
        <end position="124"/>
    </location>
</feature>
<dbReference type="AlphaFoldDB" id="A0A809RRR9"/>
<dbReference type="EMBL" id="AP021857">
    <property type="protein sequence ID" value="BBO22382.1"/>
    <property type="molecule type" value="Genomic_DNA"/>
</dbReference>
<dbReference type="PANTHER" id="PTHR36173">
    <property type="entry name" value="RIBONUCLEASE VAPC16-RELATED"/>
    <property type="match status" value="1"/>
</dbReference>
<accession>A0A809RRR9</accession>
<dbReference type="Gene3D" id="3.40.50.1010">
    <property type="entry name" value="5'-nuclease"/>
    <property type="match status" value="1"/>
</dbReference>
<dbReference type="Proteomes" id="UP000662914">
    <property type="component" value="Chromosome"/>
</dbReference>
<protein>
    <submittedName>
        <fullName evidence="2">Virulence associated protein C-like PIN domain of Sll0205 protein</fullName>
    </submittedName>
</protein>
<evidence type="ECO:0000313" key="2">
    <source>
        <dbReference type="EMBL" id="BBO22382.1"/>
    </source>
</evidence>
<organism evidence="2 3">
    <name type="scientific">Candidatus Desulfobacillus denitrificans</name>
    <dbReference type="NCBI Taxonomy" id="2608985"/>
    <lineage>
        <taxon>Bacteria</taxon>
        <taxon>Pseudomonadati</taxon>
        <taxon>Pseudomonadota</taxon>
        <taxon>Betaproteobacteria</taxon>
        <taxon>Candidatus Desulfobacillus</taxon>
    </lineage>
</organism>
<dbReference type="InterPro" id="IPR052919">
    <property type="entry name" value="TA_system_RNase"/>
</dbReference>
<dbReference type="Pfam" id="PF01850">
    <property type="entry name" value="PIN"/>
    <property type="match status" value="1"/>
</dbReference>